<evidence type="ECO:0000313" key="4">
    <source>
        <dbReference type="EMBL" id="RAP77717.1"/>
    </source>
</evidence>
<keyword evidence="1 2" id="KW-0238">DNA-binding</keyword>
<name>A0A328U4F0_9BACL</name>
<accession>A0A328U4F0</accession>
<dbReference type="InterPro" id="IPR009057">
    <property type="entry name" value="Homeodomain-like_sf"/>
</dbReference>
<sequence length="202" mass="23141">MTDKLDRRQLKTKQLLREAFVKLIREKGYEGITVSDLTRKANINRGTFYLHYKDVLDLRDHLKAEFHQGLLAIVSHLEPGELFKAASEGKVYDGLVRLYEYFDAQADFFEVMLGPKGDLTFARLLKDTIEERMNEKIAKITTGRKDVLVPPDVLIAYMASAQLGFVLHWLQTGRKQSPRELAQMLTHIMYLGPLKAVGFQAN</sequence>
<evidence type="ECO:0000313" key="5">
    <source>
        <dbReference type="Proteomes" id="UP000249260"/>
    </source>
</evidence>
<dbReference type="Pfam" id="PF00440">
    <property type="entry name" value="TetR_N"/>
    <property type="match status" value="1"/>
</dbReference>
<dbReference type="InterPro" id="IPR050624">
    <property type="entry name" value="HTH-type_Tx_Regulator"/>
</dbReference>
<feature type="DNA-binding region" description="H-T-H motif" evidence="2">
    <location>
        <begin position="33"/>
        <end position="52"/>
    </location>
</feature>
<dbReference type="OrthoDB" id="9810250at2"/>
<keyword evidence="5" id="KW-1185">Reference proteome</keyword>
<dbReference type="PANTHER" id="PTHR43479">
    <property type="entry name" value="ACREF/ENVCD OPERON REPRESSOR-RELATED"/>
    <property type="match status" value="1"/>
</dbReference>
<organism evidence="4 5">
    <name type="scientific">Paenibacillus montanisoli</name>
    <dbReference type="NCBI Taxonomy" id="2081970"/>
    <lineage>
        <taxon>Bacteria</taxon>
        <taxon>Bacillati</taxon>
        <taxon>Bacillota</taxon>
        <taxon>Bacilli</taxon>
        <taxon>Bacillales</taxon>
        <taxon>Paenibacillaceae</taxon>
        <taxon>Paenibacillus</taxon>
    </lineage>
</organism>
<feature type="domain" description="HTH tetR-type" evidence="3">
    <location>
        <begin position="10"/>
        <end position="70"/>
    </location>
</feature>
<dbReference type="PANTHER" id="PTHR43479:SF7">
    <property type="entry name" value="TETR-FAMILY TRANSCRIPTIONAL REGULATOR"/>
    <property type="match status" value="1"/>
</dbReference>
<reference evidence="4 5" key="1">
    <citation type="submission" date="2018-06" db="EMBL/GenBank/DDBJ databases">
        <title>Paenibacillus montanisoli sp. nov., isolated from mountain area soil.</title>
        <authorList>
            <person name="Wu M."/>
        </authorList>
    </citation>
    <scope>NUCLEOTIDE SEQUENCE [LARGE SCALE GENOMIC DNA]</scope>
    <source>
        <strain evidence="4 5">RA17</strain>
    </source>
</reference>
<dbReference type="AlphaFoldDB" id="A0A328U4F0"/>
<gene>
    <name evidence="4" type="ORF">DL346_04445</name>
</gene>
<dbReference type="EMBL" id="QLUW01000001">
    <property type="protein sequence ID" value="RAP77717.1"/>
    <property type="molecule type" value="Genomic_DNA"/>
</dbReference>
<dbReference type="RefSeq" id="WP_112880840.1">
    <property type="nucleotide sequence ID" value="NZ_QLUW01000001.1"/>
</dbReference>
<evidence type="ECO:0000259" key="3">
    <source>
        <dbReference type="PROSITE" id="PS50977"/>
    </source>
</evidence>
<dbReference type="SUPFAM" id="SSF46689">
    <property type="entry name" value="Homeodomain-like"/>
    <property type="match status" value="1"/>
</dbReference>
<evidence type="ECO:0000256" key="2">
    <source>
        <dbReference type="PROSITE-ProRule" id="PRU00335"/>
    </source>
</evidence>
<dbReference type="GO" id="GO:0003677">
    <property type="term" value="F:DNA binding"/>
    <property type="evidence" value="ECO:0007669"/>
    <property type="project" value="UniProtKB-UniRule"/>
</dbReference>
<dbReference type="InterPro" id="IPR001647">
    <property type="entry name" value="HTH_TetR"/>
</dbReference>
<dbReference type="PROSITE" id="PS50977">
    <property type="entry name" value="HTH_TETR_2"/>
    <property type="match status" value="1"/>
</dbReference>
<dbReference type="Gene3D" id="1.10.357.10">
    <property type="entry name" value="Tetracycline Repressor, domain 2"/>
    <property type="match status" value="1"/>
</dbReference>
<comment type="caution">
    <text evidence="4">The sequence shown here is derived from an EMBL/GenBank/DDBJ whole genome shotgun (WGS) entry which is preliminary data.</text>
</comment>
<dbReference type="InterPro" id="IPR039532">
    <property type="entry name" value="TetR_C_Firmicutes"/>
</dbReference>
<dbReference type="Pfam" id="PF14278">
    <property type="entry name" value="TetR_C_8"/>
    <property type="match status" value="1"/>
</dbReference>
<evidence type="ECO:0000256" key="1">
    <source>
        <dbReference type="ARBA" id="ARBA00023125"/>
    </source>
</evidence>
<dbReference type="Proteomes" id="UP000249260">
    <property type="component" value="Unassembled WGS sequence"/>
</dbReference>
<protein>
    <submittedName>
        <fullName evidence="4">TetR/AcrR family transcriptional regulator</fullName>
    </submittedName>
</protein>
<proteinExistence type="predicted"/>